<gene>
    <name evidence="6" type="ORF">LOTGIDRAFT_87093</name>
</gene>
<evidence type="ECO:0000313" key="6">
    <source>
        <dbReference type="EMBL" id="ESO90673.1"/>
    </source>
</evidence>
<keyword evidence="7" id="KW-1185">Reference proteome</keyword>
<organism evidence="6 7">
    <name type="scientific">Lottia gigantea</name>
    <name type="common">Giant owl limpet</name>
    <dbReference type="NCBI Taxonomy" id="225164"/>
    <lineage>
        <taxon>Eukaryota</taxon>
        <taxon>Metazoa</taxon>
        <taxon>Spiralia</taxon>
        <taxon>Lophotrochozoa</taxon>
        <taxon>Mollusca</taxon>
        <taxon>Gastropoda</taxon>
        <taxon>Patellogastropoda</taxon>
        <taxon>Lottioidea</taxon>
        <taxon>Lottiidae</taxon>
        <taxon>Lottia</taxon>
    </lineage>
</organism>
<proteinExistence type="predicted"/>
<evidence type="ECO:0000256" key="3">
    <source>
        <dbReference type="ARBA" id="ARBA00022490"/>
    </source>
</evidence>
<dbReference type="Proteomes" id="UP000030746">
    <property type="component" value="Unassembled WGS sequence"/>
</dbReference>
<dbReference type="EMBL" id="KB202367">
    <property type="protein sequence ID" value="ESO90673.1"/>
    <property type="molecule type" value="Genomic_DNA"/>
</dbReference>
<evidence type="ECO:0000256" key="1">
    <source>
        <dbReference type="ARBA" id="ARBA00004496"/>
    </source>
</evidence>
<dbReference type="RefSeq" id="XP_009058594.1">
    <property type="nucleotide sequence ID" value="XM_009060346.1"/>
</dbReference>
<sequence>TNDSQPPLDYSYLKLANLADIYDEEPRPYLLQKKAPIPSNNKEKKSGSRCLRLNNNSLTEISLLPEIITNLFKDARSLGWLDLSFNDLTNIDPILCQFTGLEILYLHGNQITNISEMDKLQTLTNLRKLTLHGNTIENTKGYRQYVLANMPWLVNFDFSAVTKADRRTAETWEKMNKTPKK</sequence>
<accession>V3ZHD2</accession>
<keyword evidence="5" id="KW-0677">Repeat</keyword>
<keyword evidence="3" id="KW-0963">Cytoplasm</keyword>
<dbReference type="Pfam" id="PF14580">
    <property type="entry name" value="LRR_9"/>
    <property type="match status" value="1"/>
</dbReference>
<name>V3ZHD2_LOTGI</name>
<feature type="non-terminal residue" evidence="6">
    <location>
        <position position="181"/>
    </location>
</feature>
<protein>
    <recommendedName>
        <fullName evidence="2">Leucine-rich repeat-containing protein 51</fullName>
    </recommendedName>
</protein>
<dbReference type="AlphaFoldDB" id="V3ZHD2"/>
<evidence type="ECO:0000256" key="5">
    <source>
        <dbReference type="ARBA" id="ARBA00022737"/>
    </source>
</evidence>
<evidence type="ECO:0000256" key="2">
    <source>
        <dbReference type="ARBA" id="ARBA00014223"/>
    </source>
</evidence>
<dbReference type="STRING" id="225164.V3ZHD2"/>
<dbReference type="HOGENOM" id="CLU_095080_1_1_1"/>
<feature type="non-terminal residue" evidence="6">
    <location>
        <position position="1"/>
    </location>
</feature>
<dbReference type="GO" id="GO:0005737">
    <property type="term" value="C:cytoplasm"/>
    <property type="evidence" value="ECO:0007669"/>
    <property type="project" value="UniProtKB-SubCell"/>
</dbReference>
<evidence type="ECO:0000313" key="7">
    <source>
        <dbReference type="Proteomes" id="UP000030746"/>
    </source>
</evidence>
<dbReference type="PANTHER" id="PTHR46545:SF1">
    <property type="entry name" value="LEUCINE-RICH REPEAT-CONTAINING PROTEIN 51"/>
    <property type="match status" value="1"/>
</dbReference>
<reference evidence="6 7" key="1">
    <citation type="journal article" date="2013" name="Nature">
        <title>Insights into bilaterian evolution from three spiralian genomes.</title>
        <authorList>
            <person name="Simakov O."/>
            <person name="Marletaz F."/>
            <person name="Cho S.J."/>
            <person name="Edsinger-Gonzales E."/>
            <person name="Havlak P."/>
            <person name="Hellsten U."/>
            <person name="Kuo D.H."/>
            <person name="Larsson T."/>
            <person name="Lv J."/>
            <person name="Arendt D."/>
            <person name="Savage R."/>
            <person name="Osoegawa K."/>
            <person name="de Jong P."/>
            <person name="Grimwood J."/>
            <person name="Chapman J.A."/>
            <person name="Shapiro H."/>
            <person name="Aerts A."/>
            <person name="Otillar R.P."/>
            <person name="Terry A.Y."/>
            <person name="Boore J.L."/>
            <person name="Grigoriev I.V."/>
            <person name="Lindberg D.R."/>
            <person name="Seaver E.C."/>
            <person name="Weisblat D.A."/>
            <person name="Putnam N.H."/>
            <person name="Rokhsar D.S."/>
        </authorList>
    </citation>
    <scope>NUCLEOTIDE SEQUENCE [LARGE SCALE GENOMIC DNA]</scope>
</reference>
<dbReference type="GeneID" id="20252721"/>
<evidence type="ECO:0000256" key="4">
    <source>
        <dbReference type="ARBA" id="ARBA00022614"/>
    </source>
</evidence>
<dbReference type="KEGG" id="lgi:LOTGIDRAFT_87093"/>
<dbReference type="PANTHER" id="PTHR46545">
    <property type="entry name" value="LEUCINE-RICH REPEAT-CONTAINING PROTEIN 51"/>
    <property type="match status" value="1"/>
</dbReference>
<dbReference type="InterPro" id="IPR032675">
    <property type="entry name" value="LRR_dom_sf"/>
</dbReference>
<dbReference type="CTD" id="20252721"/>
<dbReference type="SUPFAM" id="SSF52075">
    <property type="entry name" value="Outer arm dynein light chain 1"/>
    <property type="match status" value="1"/>
</dbReference>
<comment type="subcellular location">
    <subcellularLocation>
        <location evidence="1">Cytoplasm</location>
    </subcellularLocation>
</comment>
<dbReference type="OMA" id="LWHQSNS"/>
<dbReference type="PROSITE" id="PS51450">
    <property type="entry name" value="LRR"/>
    <property type="match status" value="2"/>
</dbReference>
<dbReference type="OrthoDB" id="676979at2759"/>
<keyword evidence="4" id="KW-0433">Leucine-rich repeat</keyword>
<dbReference type="InterPro" id="IPR001611">
    <property type="entry name" value="Leu-rich_rpt"/>
</dbReference>
<dbReference type="Gene3D" id="3.80.10.10">
    <property type="entry name" value="Ribonuclease Inhibitor"/>
    <property type="match status" value="1"/>
</dbReference>